<name>A0A7W0CUJ3_9ACTN</name>
<feature type="signal peptide" evidence="2">
    <location>
        <begin position="1"/>
        <end position="18"/>
    </location>
</feature>
<gene>
    <name evidence="3" type="ORF">HNR30_008838</name>
</gene>
<keyword evidence="4" id="KW-1185">Reference proteome</keyword>
<dbReference type="Proteomes" id="UP000530928">
    <property type="component" value="Unassembled WGS sequence"/>
</dbReference>
<dbReference type="RefSeq" id="WP_181616142.1">
    <property type="nucleotide sequence ID" value="NZ_BAABAM010000013.1"/>
</dbReference>
<dbReference type="AlphaFoldDB" id="A0A7W0CUJ3"/>
<organism evidence="3 4">
    <name type="scientific">Nonomuraea soli</name>
    <dbReference type="NCBI Taxonomy" id="1032476"/>
    <lineage>
        <taxon>Bacteria</taxon>
        <taxon>Bacillati</taxon>
        <taxon>Actinomycetota</taxon>
        <taxon>Actinomycetes</taxon>
        <taxon>Streptosporangiales</taxon>
        <taxon>Streptosporangiaceae</taxon>
        <taxon>Nonomuraea</taxon>
    </lineage>
</organism>
<dbReference type="Pfam" id="PF08139">
    <property type="entry name" value="LPAM_1"/>
    <property type="match status" value="1"/>
</dbReference>
<evidence type="ECO:0000256" key="1">
    <source>
        <dbReference type="ARBA" id="ARBA00022729"/>
    </source>
</evidence>
<reference evidence="3 4" key="1">
    <citation type="submission" date="2020-07" db="EMBL/GenBank/DDBJ databases">
        <title>Genomic Encyclopedia of Type Strains, Phase IV (KMG-IV): sequencing the most valuable type-strain genomes for metagenomic binning, comparative biology and taxonomic classification.</title>
        <authorList>
            <person name="Goeker M."/>
        </authorList>
    </citation>
    <scope>NUCLEOTIDE SEQUENCE [LARGE SCALE GENOMIC DNA]</scope>
    <source>
        <strain evidence="3 4">DSM 45533</strain>
    </source>
</reference>
<feature type="chain" id="PRO_5038402399" description="DUF4333 domain-containing protein" evidence="2">
    <location>
        <begin position="19"/>
        <end position="144"/>
    </location>
</feature>
<evidence type="ECO:0000313" key="4">
    <source>
        <dbReference type="Proteomes" id="UP000530928"/>
    </source>
</evidence>
<accession>A0A7W0CUJ3</accession>
<sequence>MKRIISLAVIAAALTACGGQEPTPVGNRAAQPETVVATPVQPTQEPVAEPDINPEAIEMLGKPRYCPDSIGSKIVCVKFTNKRDAKTGIEVEFEVTTSKGVFTATTVEYDVRPGVSKTLTAYVHDQEAEGAKVKSFKLVAADFV</sequence>
<evidence type="ECO:0000313" key="3">
    <source>
        <dbReference type="EMBL" id="MBA2897440.1"/>
    </source>
</evidence>
<evidence type="ECO:0000256" key="2">
    <source>
        <dbReference type="SAM" id="SignalP"/>
    </source>
</evidence>
<protein>
    <recommendedName>
        <fullName evidence="5">DUF4333 domain-containing protein</fullName>
    </recommendedName>
</protein>
<evidence type="ECO:0008006" key="5">
    <source>
        <dbReference type="Google" id="ProtNLM"/>
    </source>
</evidence>
<dbReference type="PROSITE" id="PS51257">
    <property type="entry name" value="PROKAR_LIPOPROTEIN"/>
    <property type="match status" value="1"/>
</dbReference>
<keyword evidence="1 2" id="KW-0732">Signal</keyword>
<proteinExistence type="predicted"/>
<dbReference type="InterPro" id="IPR012640">
    <property type="entry name" value="Membr_lipoprot_lipid_attach_CS"/>
</dbReference>
<comment type="caution">
    <text evidence="3">The sequence shown here is derived from an EMBL/GenBank/DDBJ whole genome shotgun (WGS) entry which is preliminary data.</text>
</comment>
<dbReference type="EMBL" id="JACDUR010000011">
    <property type="protein sequence ID" value="MBA2897440.1"/>
    <property type="molecule type" value="Genomic_DNA"/>
</dbReference>